<feature type="transmembrane region" description="Helical" evidence="1">
    <location>
        <begin position="147"/>
        <end position="165"/>
    </location>
</feature>
<organism evidence="2 3">
    <name type="scientific">Sphingorhabdus arenilitoris</name>
    <dbReference type="NCBI Taxonomy" id="1490041"/>
    <lineage>
        <taxon>Bacteria</taxon>
        <taxon>Pseudomonadati</taxon>
        <taxon>Pseudomonadota</taxon>
        <taxon>Alphaproteobacteria</taxon>
        <taxon>Sphingomonadales</taxon>
        <taxon>Sphingomonadaceae</taxon>
        <taxon>Sphingorhabdus</taxon>
    </lineage>
</organism>
<sequence>MPLVINGIYEQVSHSLLQQIAGQAWDQQERDFMGNINLLAVFAAAVSAFMVGGLWYGPIFGKAWMKEHGFTEENLAKGNAVKIYGLTFAFSLLSAVMLGHLLARTGVSEAHIIMMMSVGIALGFIMPAIGSNYLFSHKSGRLFFIDAGYWITFYAVMGGVFILLGA</sequence>
<proteinExistence type="predicted"/>
<name>A0ABV8RE64_9SPHN</name>
<feature type="transmembrane region" description="Helical" evidence="1">
    <location>
        <begin position="83"/>
        <end position="103"/>
    </location>
</feature>
<feature type="transmembrane region" description="Helical" evidence="1">
    <location>
        <begin position="115"/>
        <end position="135"/>
    </location>
</feature>
<dbReference type="EMBL" id="JBHSDH010000013">
    <property type="protein sequence ID" value="MFC4291636.1"/>
    <property type="molecule type" value="Genomic_DNA"/>
</dbReference>
<evidence type="ECO:0000256" key="1">
    <source>
        <dbReference type="SAM" id="Phobius"/>
    </source>
</evidence>
<evidence type="ECO:0000313" key="2">
    <source>
        <dbReference type="EMBL" id="MFC4291636.1"/>
    </source>
</evidence>
<keyword evidence="1" id="KW-1133">Transmembrane helix</keyword>
<accession>A0ABV8RE64</accession>
<dbReference type="Pfam" id="PF08570">
    <property type="entry name" value="DUF1761"/>
    <property type="match status" value="1"/>
</dbReference>
<gene>
    <name evidence="2" type="ORF">ACFOWX_04320</name>
</gene>
<comment type="caution">
    <text evidence="2">The sequence shown here is derived from an EMBL/GenBank/DDBJ whole genome shotgun (WGS) entry which is preliminary data.</text>
</comment>
<keyword evidence="3" id="KW-1185">Reference proteome</keyword>
<dbReference type="RefSeq" id="WP_381421678.1">
    <property type="nucleotide sequence ID" value="NZ_JBHSDH010000013.1"/>
</dbReference>
<reference evidence="3" key="1">
    <citation type="journal article" date="2019" name="Int. J. Syst. Evol. Microbiol.">
        <title>The Global Catalogue of Microorganisms (GCM) 10K type strain sequencing project: providing services to taxonomists for standard genome sequencing and annotation.</title>
        <authorList>
            <consortium name="The Broad Institute Genomics Platform"/>
            <consortium name="The Broad Institute Genome Sequencing Center for Infectious Disease"/>
            <person name="Wu L."/>
            <person name="Ma J."/>
        </authorList>
    </citation>
    <scope>NUCLEOTIDE SEQUENCE [LARGE SCALE GENOMIC DNA]</scope>
    <source>
        <strain evidence="3">CECT 8531</strain>
    </source>
</reference>
<protein>
    <submittedName>
        <fullName evidence="2">DUF1761 domain-containing protein</fullName>
    </submittedName>
</protein>
<evidence type="ECO:0000313" key="3">
    <source>
        <dbReference type="Proteomes" id="UP001595887"/>
    </source>
</evidence>
<feature type="transmembrane region" description="Helical" evidence="1">
    <location>
        <begin position="36"/>
        <end position="56"/>
    </location>
</feature>
<dbReference type="InterPro" id="IPR013879">
    <property type="entry name" value="DUF1761"/>
</dbReference>
<keyword evidence="1" id="KW-0812">Transmembrane</keyword>
<keyword evidence="1" id="KW-0472">Membrane</keyword>
<dbReference type="Proteomes" id="UP001595887">
    <property type="component" value="Unassembled WGS sequence"/>
</dbReference>